<keyword evidence="2" id="KW-1185">Reference proteome</keyword>
<comment type="caution">
    <text evidence="1">The sequence shown here is derived from an EMBL/GenBank/DDBJ whole genome shotgun (WGS) entry which is preliminary data.</text>
</comment>
<evidence type="ECO:0000313" key="2">
    <source>
        <dbReference type="Proteomes" id="UP000886595"/>
    </source>
</evidence>
<name>A0A8X7UAY2_BRACI</name>
<evidence type="ECO:0000313" key="1">
    <source>
        <dbReference type="EMBL" id="KAG2271904.1"/>
    </source>
</evidence>
<protein>
    <submittedName>
        <fullName evidence="1">Uncharacterized protein</fullName>
    </submittedName>
</protein>
<sequence>MPRFITFLNSNQAKPFGTGLVVGFVKRNYLSILLGKRRLIGFGMGETQDSMPTPFAQRIRYSNRSITNLGTNFRVSGTQTQIDPPLSCRVGFDLDDHDRDTHRLLFSFLIEKDFSLSPVDFIPWACFSMGF</sequence>
<dbReference type="Proteomes" id="UP000886595">
    <property type="component" value="Unassembled WGS sequence"/>
</dbReference>
<dbReference type="AlphaFoldDB" id="A0A8X7UAY2"/>
<proteinExistence type="predicted"/>
<accession>A0A8X7UAY2</accession>
<reference evidence="1 2" key="1">
    <citation type="submission" date="2020-02" db="EMBL/GenBank/DDBJ databases">
        <authorList>
            <person name="Ma Q."/>
            <person name="Huang Y."/>
            <person name="Song X."/>
            <person name="Pei D."/>
        </authorList>
    </citation>
    <scope>NUCLEOTIDE SEQUENCE [LARGE SCALE GENOMIC DNA]</scope>
    <source>
        <strain evidence="1">Sxm20200214</strain>
        <tissue evidence="1">Leaf</tissue>
    </source>
</reference>
<gene>
    <name evidence="1" type="ORF">Bca52824_066459</name>
</gene>
<dbReference type="EMBL" id="JAAMPC010000013">
    <property type="protein sequence ID" value="KAG2271904.1"/>
    <property type="molecule type" value="Genomic_DNA"/>
</dbReference>
<organism evidence="1 2">
    <name type="scientific">Brassica carinata</name>
    <name type="common">Ethiopian mustard</name>
    <name type="synonym">Abyssinian cabbage</name>
    <dbReference type="NCBI Taxonomy" id="52824"/>
    <lineage>
        <taxon>Eukaryota</taxon>
        <taxon>Viridiplantae</taxon>
        <taxon>Streptophyta</taxon>
        <taxon>Embryophyta</taxon>
        <taxon>Tracheophyta</taxon>
        <taxon>Spermatophyta</taxon>
        <taxon>Magnoliopsida</taxon>
        <taxon>eudicotyledons</taxon>
        <taxon>Gunneridae</taxon>
        <taxon>Pentapetalae</taxon>
        <taxon>rosids</taxon>
        <taxon>malvids</taxon>
        <taxon>Brassicales</taxon>
        <taxon>Brassicaceae</taxon>
        <taxon>Brassiceae</taxon>
        <taxon>Brassica</taxon>
    </lineage>
</organism>